<sequence>MDLLRGFSAEWLRAKRTSIFYLAMIVPIFSVLTTVPSPKKFNWATYSFPNASWVVFILPIGIMILSLMSSQLYTNNHMWKNTLVQPISRSTFYLAHTLYLCSIVLIGYLIVMIGQMITGHIIGLSGDFSPMQFIGHFLLSYFACLHLIFLQVWLGARFSGVVAPLMVGLGGWILSGVVSRDLPYLSAWLYPMMIVNEPVTFSIICLGLSILTLTIGFYSFTRMDIH</sequence>
<dbReference type="AlphaFoldDB" id="A0A364K4Y4"/>
<proteinExistence type="predicted"/>
<gene>
    <name evidence="2" type="ORF">DL897_08710</name>
</gene>
<reference evidence="2 3" key="1">
    <citation type="submission" date="2018-06" db="EMBL/GenBank/DDBJ databases">
        <title>Thermoflavimicrobium daqus sp. nov., a thermophilic microbe isolated from Moutai-flavour Daqu.</title>
        <authorList>
            <person name="Wang X."/>
            <person name="Zhou H."/>
        </authorList>
    </citation>
    <scope>NUCLEOTIDE SEQUENCE [LARGE SCALE GENOMIC DNA]</scope>
    <source>
        <strain evidence="2 3">FBKL4.011</strain>
    </source>
</reference>
<name>A0A364K4Y4_9BACL</name>
<dbReference type="CDD" id="cd21809">
    <property type="entry name" value="ABC-2_lan_permease-like"/>
    <property type="match status" value="1"/>
</dbReference>
<reference evidence="2 3" key="2">
    <citation type="submission" date="2018-06" db="EMBL/GenBank/DDBJ databases">
        <authorList>
            <person name="Zhirakovskaya E."/>
        </authorList>
    </citation>
    <scope>NUCLEOTIDE SEQUENCE [LARGE SCALE GENOMIC DNA]</scope>
    <source>
        <strain evidence="2 3">FBKL4.011</strain>
    </source>
</reference>
<feature type="transmembrane region" description="Helical" evidence="1">
    <location>
        <begin position="161"/>
        <end position="179"/>
    </location>
</feature>
<feature type="transmembrane region" description="Helical" evidence="1">
    <location>
        <begin position="91"/>
        <end position="113"/>
    </location>
</feature>
<feature type="transmembrane region" description="Helical" evidence="1">
    <location>
        <begin position="20"/>
        <end position="38"/>
    </location>
</feature>
<evidence type="ECO:0008006" key="4">
    <source>
        <dbReference type="Google" id="ProtNLM"/>
    </source>
</evidence>
<keyword evidence="1" id="KW-1133">Transmembrane helix</keyword>
<dbReference type="Pfam" id="PF12730">
    <property type="entry name" value="ABC2_membrane_4"/>
    <property type="match status" value="1"/>
</dbReference>
<protein>
    <recommendedName>
        <fullName evidence="4">ABC transporter permease</fullName>
    </recommendedName>
</protein>
<accession>A0A364K4Y4</accession>
<dbReference type="Proteomes" id="UP000251213">
    <property type="component" value="Unassembled WGS sequence"/>
</dbReference>
<comment type="caution">
    <text evidence="2">The sequence shown here is derived from an EMBL/GenBank/DDBJ whole genome shotgun (WGS) entry which is preliminary data.</text>
</comment>
<dbReference type="RefSeq" id="WP_113658767.1">
    <property type="nucleotide sequence ID" value="NZ_KZ845666.1"/>
</dbReference>
<feature type="transmembrane region" description="Helical" evidence="1">
    <location>
        <begin position="199"/>
        <end position="220"/>
    </location>
</feature>
<organism evidence="2 3">
    <name type="scientific">Thermoflavimicrobium daqui</name>
    <dbReference type="NCBI Taxonomy" id="2137476"/>
    <lineage>
        <taxon>Bacteria</taxon>
        <taxon>Bacillati</taxon>
        <taxon>Bacillota</taxon>
        <taxon>Bacilli</taxon>
        <taxon>Bacillales</taxon>
        <taxon>Thermoactinomycetaceae</taxon>
        <taxon>Thermoflavimicrobium</taxon>
    </lineage>
</organism>
<dbReference type="OrthoDB" id="1701852at2"/>
<keyword evidence="3" id="KW-1185">Reference proteome</keyword>
<keyword evidence="1" id="KW-0812">Transmembrane</keyword>
<evidence type="ECO:0000256" key="1">
    <source>
        <dbReference type="SAM" id="Phobius"/>
    </source>
</evidence>
<evidence type="ECO:0000313" key="2">
    <source>
        <dbReference type="EMBL" id="RAL24397.1"/>
    </source>
</evidence>
<keyword evidence="1" id="KW-0472">Membrane</keyword>
<evidence type="ECO:0000313" key="3">
    <source>
        <dbReference type="Proteomes" id="UP000251213"/>
    </source>
</evidence>
<dbReference type="EMBL" id="QJKK01000004">
    <property type="protein sequence ID" value="RAL24397.1"/>
    <property type="molecule type" value="Genomic_DNA"/>
</dbReference>
<feature type="transmembrane region" description="Helical" evidence="1">
    <location>
        <begin position="133"/>
        <end position="154"/>
    </location>
</feature>
<feature type="transmembrane region" description="Helical" evidence="1">
    <location>
        <begin position="50"/>
        <end position="70"/>
    </location>
</feature>